<evidence type="ECO:0000256" key="2">
    <source>
        <dbReference type="ARBA" id="ARBA00022448"/>
    </source>
</evidence>
<dbReference type="InterPro" id="IPR000531">
    <property type="entry name" value="Beta-barrel_TonB"/>
</dbReference>
<evidence type="ECO:0000256" key="7">
    <source>
        <dbReference type="ARBA" id="ARBA00023077"/>
    </source>
</evidence>
<evidence type="ECO:0000256" key="9">
    <source>
        <dbReference type="ARBA" id="ARBA00023237"/>
    </source>
</evidence>
<keyword evidence="3 10" id="KW-1134">Transmembrane beta strand</keyword>
<evidence type="ECO:0000256" key="3">
    <source>
        <dbReference type="ARBA" id="ARBA00022452"/>
    </source>
</evidence>
<comment type="caution">
    <text evidence="15">The sequence shown here is derived from an EMBL/GenBank/DDBJ whole genome shotgun (WGS) entry which is preliminary data.</text>
</comment>
<gene>
    <name evidence="15" type="ORF">ACFOM9_09050</name>
</gene>
<evidence type="ECO:0000256" key="10">
    <source>
        <dbReference type="PROSITE-ProRule" id="PRU01360"/>
    </source>
</evidence>
<proteinExistence type="inferred from homology"/>
<dbReference type="InterPro" id="IPR012910">
    <property type="entry name" value="Plug_dom"/>
</dbReference>
<keyword evidence="13" id="KW-0732">Signal</keyword>
<keyword evidence="4" id="KW-0410">Iron transport</keyword>
<comment type="similarity">
    <text evidence="10 11">Belongs to the TonB-dependent receptor family.</text>
</comment>
<keyword evidence="6" id="KW-0408">Iron</keyword>
<keyword evidence="9 10" id="KW-0998">Cell outer membrane</keyword>
<keyword evidence="15" id="KW-0675">Receptor</keyword>
<dbReference type="SUPFAM" id="SSF56935">
    <property type="entry name" value="Porins"/>
    <property type="match status" value="1"/>
</dbReference>
<dbReference type="InterPro" id="IPR037066">
    <property type="entry name" value="Plug_dom_sf"/>
</dbReference>
<dbReference type="SMART" id="SM00965">
    <property type="entry name" value="STN"/>
    <property type="match status" value="1"/>
</dbReference>
<dbReference type="PROSITE" id="PS52016">
    <property type="entry name" value="TONB_DEPENDENT_REC_3"/>
    <property type="match status" value="1"/>
</dbReference>
<accession>A0ABV7UT85</accession>
<feature type="signal peptide" evidence="13">
    <location>
        <begin position="1"/>
        <end position="27"/>
    </location>
</feature>
<keyword evidence="7 11" id="KW-0798">TonB box</keyword>
<dbReference type="RefSeq" id="WP_386709261.1">
    <property type="nucleotide sequence ID" value="NZ_JBHRYF010000008.1"/>
</dbReference>
<dbReference type="CDD" id="cd01347">
    <property type="entry name" value="ligand_gated_channel"/>
    <property type="match status" value="1"/>
</dbReference>
<dbReference type="Pfam" id="PF00593">
    <property type="entry name" value="TonB_dep_Rec_b-barrel"/>
    <property type="match status" value="1"/>
</dbReference>
<evidence type="ECO:0000256" key="6">
    <source>
        <dbReference type="ARBA" id="ARBA00023004"/>
    </source>
</evidence>
<dbReference type="Pfam" id="PF07715">
    <property type="entry name" value="Plug"/>
    <property type="match status" value="1"/>
</dbReference>
<evidence type="ECO:0000256" key="13">
    <source>
        <dbReference type="SAM" id="SignalP"/>
    </source>
</evidence>
<dbReference type="PANTHER" id="PTHR47234:SF3">
    <property type="entry name" value="SECRETIN_TONB SHORT N-TERMINAL DOMAIN-CONTAINING PROTEIN"/>
    <property type="match status" value="1"/>
</dbReference>
<keyword evidence="4" id="KW-0406">Ion transport</keyword>
<dbReference type="Gene3D" id="2.170.130.10">
    <property type="entry name" value="TonB-dependent receptor, plug domain"/>
    <property type="match status" value="1"/>
</dbReference>
<dbReference type="Gene3D" id="2.40.170.20">
    <property type="entry name" value="TonB-dependent receptor, beta-barrel domain"/>
    <property type="match status" value="1"/>
</dbReference>
<feature type="chain" id="PRO_5046320160" evidence="13">
    <location>
        <begin position="28"/>
        <end position="891"/>
    </location>
</feature>
<dbReference type="PANTHER" id="PTHR47234">
    <property type="match status" value="1"/>
</dbReference>
<organism evidence="15 16">
    <name type="scientific">Luteimonas notoginsengisoli</name>
    <dbReference type="NCBI Taxonomy" id="1578200"/>
    <lineage>
        <taxon>Bacteria</taxon>
        <taxon>Pseudomonadati</taxon>
        <taxon>Pseudomonadota</taxon>
        <taxon>Gammaproteobacteria</taxon>
        <taxon>Lysobacterales</taxon>
        <taxon>Lysobacteraceae</taxon>
        <taxon>Luteimonas</taxon>
    </lineage>
</organism>
<feature type="domain" description="Secretin/TonB short N-terminal" evidence="14">
    <location>
        <begin position="69"/>
        <end position="120"/>
    </location>
</feature>
<evidence type="ECO:0000256" key="5">
    <source>
        <dbReference type="ARBA" id="ARBA00022692"/>
    </source>
</evidence>
<evidence type="ECO:0000256" key="12">
    <source>
        <dbReference type="SAM" id="MobiDB-lite"/>
    </source>
</evidence>
<name>A0ABV7UT85_9GAMM</name>
<dbReference type="EMBL" id="JBHRYF010000008">
    <property type="protein sequence ID" value="MFC3660210.1"/>
    <property type="molecule type" value="Genomic_DNA"/>
</dbReference>
<keyword evidence="2 10" id="KW-0813">Transport</keyword>
<dbReference type="Gene3D" id="3.55.50.30">
    <property type="match status" value="1"/>
</dbReference>
<evidence type="ECO:0000256" key="1">
    <source>
        <dbReference type="ARBA" id="ARBA00004571"/>
    </source>
</evidence>
<dbReference type="InterPro" id="IPR036942">
    <property type="entry name" value="Beta-barrel_TonB_sf"/>
</dbReference>
<dbReference type="InterPro" id="IPR039426">
    <property type="entry name" value="TonB-dep_rcpt-like"/>
</dbReference>
<evidence type="ECO:0000313" key="15">
    <source>
        <dbReference type="EMBL" id="MFC3660210.1"/>
    </source>
</evidence>
<evidence type="ECO:0000256" key="4">
    <source>
        <dbReference type="ARBA" id="ARBA00022496"/>
    </source>
</evidence>
<protein>
    <submittedName>
        <fullName evidence="15">TonB-dependent receptor domain-containing protein</fullName>
    </submittedName>
</protein>
<sequence>MKTSTLHDFTCTAMFVVAAGMSGAAVAQEATIGPRLPAPTAATGSQMDFDLPAGKLVLALDALGKQSGIELHYRSKQVAGKQANAIRGHMNWQDALGRLLQDSGLGYRQTGDATVVIEVAEQGTVPEGSAARAGMEAKSRQVSQPVTEMASVTVTGTRIRGGTSPSPVITIGAENIREEGFTDLGEVIRSIPQNFSGGQNPGVAAGATAGPGGIANQNITGGSSLNLRGLGADASLTLLNGRRFSYGGFAQTVDIGAIPVEAVDRVEIVADGASAIYGSDAVGGVANVILRRDYAGATVGALYGGTADGGMATREYTATAGTVWSNGGLIATYKHASVDPIRASQRDYTADMAPPTTIYPGSQLRSGLVSGHQSLGDAVELRLDALRTEREQRSFSYYSGISSYYSRFAPETTTTLVAPSVEVSFADDWQLSLGAAWGRDRRVQRERMMMIDTGEALPSPYDDCFCNESRSYEVGAEGPLLALAGGDARLAVGAGYRRNEFVDRNVVSGETLIGGGESSRFAYAELGMPLIGPDSGSGADAGAQRLTLTAAVRGEDYDSFGSVATPKLGLVYAPTGDYTLKASWGRSFKAPTLLQRYQEQGAVLYPAALFGGSADPEATVLSIFGGNPDLDPERARTWTTALAIHPRALPALEAELSVFDIDYTERVVQPIGNYADALTNPAYARYVDFTPTLEEQARIFATTTGFYNYTGSAYDPDKVVALLYAQYVNVARQHVRGLDLSGSYRFDVGAGRLTLRGSTSWLDSTQKNSPEDSAFDLAGTLSSPATVNSRAGLVWMQGGFTASVFANYTSGVTNPFDGVKTASFTTADLNLRYIIDDRDSPAGWDFALSAHNLFDRAPPLHQVTDATWVPYDSTNYSAIGRYLSFSVSKRF</sequence>
<comment type="subcellular location">
    <subcellularLocation>
        <location evidence="1 10">Cell outer membrane</location>
        <topology evidence="1 10">Multi-pass membrane protein</topology>
    </subcellularLocation>
</comment>
<feature type="region of interest" description="Disordered" evidence="12">
    <location>
        <begin position="128"/>
        <end position="147"/>
    </location>
</feature>
<dbReference type="InterPro" id="IPR011662">
    <property type="entry name" value="Secretin/TonB_short_N"/>
</dbReference>
<evidence type="ECO:0000256" key="8">
    <source>
        <dbReference type="ARBA" id="ARBA00023136"/>
    </source>
</evidence>
<keyword evidence="16" id="KW-1185">Reference proteome</keyword>
<dbReference type="Pfam" id="PF07660">
    <property type="entry name" value="STN"/>
    <property type="match status" value="1"/>
</dbReference>
<evidence type="ECO:0000256" key="11">
    <source>
        <dbReference type="RuleBase" id="RU003357"/>
    </source>
</evidence>
<dbReference type="Proteomes" id="UP001595724">
    <property type="component" value="Unassembled WGS sequence"/>
</dbReference>
<evidence type="ECO:0000259" key="14">
    <source>
        <dbReference type="SMART" id="SM00965"/>
    </source>
</evidence>
<reference evidence="16" key="1">
    <citation type="journal article" date="2019" name="Int. J. Syst. Evol. Microbiol.">
        <title>The Global Catalogue of Microorganisms (GCM) 10K type strain sequencing project: providing services to taxonomists for standard genome sequencing and annotation.</title>
        <authorList>
            <consortium name="The Broad Institute Genomics Platform"/>
            <consortium name="The Broad Institute Genome Sequencing Center for Infectious Disease"/>
            <person name="Wu L."/>
            <person name="Ma J."/>
        </authorList>
    </citation>
    <scope>NUCLEOTIDE SEQUENCE [LARGE SCALE GENOMIC DNA]</scope>
    <source>
        <strain evidence="16">KCTC 42211</strain>
    </source>
</reference>
<keyword evidence="5 10" id="KW-0812">Transmembrane</keyword>
<evidence type="ECO:0000313" key="16">
    <source>
        <dbReference type="Proteomes" id="UP001595724"/>
    </source>
</evidence>
<keyword evidence="8 10" id="KW-0472">Membrane</keyword>